<dbReference type="RefSeq" id="WP_101808541.1">
    <property type="nucleotide sequence ID" value="NZ_NFEZ01000004.1"/>
</dbReference>
<name>A0A2N5N1X6_9BACL</name>
<dbReference type="Pfam" id="PF00395">
    <property type="entry name" value="SLH"/>
    <property type="match status" value="2"/>
</dbReference>
<dbReference type="PROSITE" id="PS51272">
    <property type="entry name" value="SLH"/>
    <property type="match status" value="1"/>
</dbReference>
<evidence type="ECO:0000256" key="1">
    <source>
        <dbReference type="SAM" id="MobiDB-lite"/>
    </source>
</evidence>
<protein>
    <recommendedName>
        <fullName evidence="3">SLH domain-containing protein</fullName>
    </recommendedName>
</protein>
<sequence length="479" mass="51604">MKPSSTSKAAALLLLTGMVAAACSGGNAEQPSPKPSAAASPSATEGPVGTPVPTASAAPASVVVTDIGDHKFREQIVKLLESGIATPSSGGLFEPSAPVTKGDFLRWMTAYDDKGLEDADLSKPPMYPDLEADSPDYGWIHGLVEAGRLGAEPGKPLQLDGPLQRGELARLWAWYQDRASIKNSNRDRLSSEVVIMSREDRKEIPEPYIRAVAHYVSVADGKPYLRTFGDTSRLAAEALVSRSQAAYWIVENAGEESGGDGFSPPAPKVQVEVQGIEEAAPAAAPSDIAGHKREAAVAKLAGQVAGVLDGSGAFRPDEPILRFEFIRWMAAYDDKGVIPFRAPEPTYSDVKQQDEGYELVEGLTQAGIISGFPDGTMRLSEPLTREQLTVLWGWYQRYGLVVKPLAAEVSEVNLRNFEDRDKVGKIFLGGVQAYVSSNWDTPPYLDTFGADKKLEPQKPVTRAEAAYWITQNAEVEAED</sequence>
<dbReference type="PROSITE" id="PS51257">
    <property type="entry name" value="PROKAR_LIPOPROTEIN"/>
    <property type="match status" value="1"/>
</dbReference>
<evidence type="ECO:0000256" key="2">
    <source>
        <dbReference type="SAM" id="SignalP"/>
    </source>
</evidence>
<keyword evidence="5" id="KW-1185">Reference proteome</keyword>
<feature type="region of interest" description="Disordered" evidence="1">
    <location>
        <begin position="25"/>
        <end position="55"/>
    </location>
</feature>
<gene>
    <name evidence="4" type="ORF">B8V81_2756</name>
</gene>
<reference evidence="4 5" key="1">
    <citation type="submission" date="2017-05" db="EMBL/GenBank/DDBJ databases">
        <title>Functional genome analysis of Paenibacillus pasadenensis strain R16: insights on endophytic life style and antifungal activity.</title>
        <authorList>
            <person name="Passera A."/>
            <person name="Marcolungo L."/>
            <person name="Casati P."/>
            <person name="Brasca M."/>
            <person name="Quaglino F."/>
            <person name="Delledonne M."/>
        </authorList>
    </citation>
    <scope>NUCLEOTIDE SEQUENCE [LARGE SCALE GENOMIC DNA]</scope>
    <source>
        <strain evidence="4 5">R16</strain>
    </source>
</reference>
<dbReference type="Proteomes" id="UP000234789">
    <property type="component" value="Unassembled WGS sequence"/>
</dbReference>
<accession>A0A2N5N1X6</accession>
<dbReference type="AlphaFoldDB" id="A0A2N5N1X6"/>
<keyword evidence="2" id="KW-0732">Signal</keyword>
<feature type="signal peptide" evidence="2">
    <location>
        <begin position="1"/>
        <end position="21"/>
    </location>
</feature>
<evidence type="ECO:0000313" key="5">
    <source>
        <dbReference type="Proteomes" id="UP000234789"/>
    </source>
</evidence>
<comment type="caution">
    <text evidence="4">The sequence shown here is derived from an EMBL/GenBank/DDBJ whole genome shotgun (WGS) entry which is preliminary data.</text>
</comment>
<feature type="domain" description="SLH" evidence="3">
    <location>
        <begin position="343"/>
        <end position="406"/>
    </location>
</feature>
<dbReference type="EMBL" id="NFEZ01000004">
    <property type="protein sequence ID" value="PLT44325.1"/>
    <property type="molecule type" value="Genomic_DNA"/>
</dbReference>
<evidence type="ECO:0000259" key="3">
    <source>
        <dbReference type="PROSITE" id="PS51272"/>
    </source>
</evidence>
<organism evidence="4 5">
    <name type="scientific">Paenibacillus pasadenensis</name>
    <dbReference type="NCBI Taxonomy" id="217090"/>
    <lineage>
        <taxon>Bacteria</taxon>
        <taxon>Bacillati</taxon>
        <taxon>Bacillota</taxon>
        <taxon>Bacilli</taxon>
        <taxon>Bacillales</taxon>
        <taxon>Paenibacillaceae</taxon>
        <taxon>Paenibacillus</taxon>
    </lineage>
</organism>
<dbReference type="InterPro" id="IPR001119">
    <property type="entry name" value="SLH_dom"/>
</dbReference>
<feature type="chain" id="PRO_5038698334" description="SLH domain-containing protein" evidence="2">
    <location>
        <begin position="22"/>
        <end position="479"/>
    </location>
</feature>
<evidence type="ECO:0000313" key="4">
    <source>
        <dbReference type="EMBL" id="PLT44325.1"/>
    </source>
</evidence>
<proteinExistence type="predicted"/>